<keyword evidence="4 10" id="KW-0378">Hydrolase</keyword>
<feature type="domain" description="Peptidase S54 rhomboid" evidence="9">
    <location>
        <begin position="46"/>
        <end position="179"/>
    </location>
</feature>
<evidence type="ECO:0000256" key="1">
    <source>
        <dbReference type="ARBA" id="ARBA00004141"/>
    </source>
</evidence>
<evidence type="ECO:0000256" key="3">
    <source>
        <dbReference type="ARBA" id="ARBA00022692"/>
    </source>
</evidence>
<dbReference type="AlphaFoldDB" id="A0A518ESX7"/>
<keyword evidence="11" id="KW-1185">Reference proteome</keyword>
<sequence>MGILEQAERSPVTTILCVGSIATFIAQETGRSVQHLILTPLDALTEPWRYLTTVFPHGGILHLAFNVFWIWQLGRAIESRIGPAWTAGLTIVSALAASGTEVLMLNNAIGLSGVVYAFAMFAWARGRHDPKFRGVIDRSTLNLLIGWFFLCIIATEAGVMRIANGAHAGGAAMGFLLGLRRAWLAPLLLVGLGTAIFFRLGDGTRVAPAAILQIRALAALEEGRYLDAADLYEQLFSMGGRSAGSLNNYGLALYHMGRDQESTDALLEAYEMEPQIIQSVELREWLLSERARRDAGRDASRDASGNASRDAQR</sequence>
<evidence type="ECO:0000256" key="2">
    <source>
        <dbReference type="ARBA" id="ARBA00009045"/>
    </source>
</evidence>
<keyword evidence="6 8" id="KW-0472">Membrane</keyword>
<dbReference type="SUPFAM" id="SSF48452">
    <property type="entry name" value="TPR-like"/>
    <property type="match status" value="1"/>
</dbReference>
<dbReference type="GO" id="GO:0006508">
    <property type="term" value="P:proteolysis"/>
    <property type="evidence" value="ECO:0007669"/>
    <property type="project" value="UniProtKB-KW"/>
</dbReference>
<comment type="similarity">
    <text evidence="2">Belongs to the peptidase S54 family.</text>
</comment>
<feature type="transmembrane region" description="Helical" evidence="8">
    <location>
        <begin position="183"/>
        <end position="201"/>
    </location>
</feature>
<proteinExistence type="inferred from homology"/>
<dbReference type="InterPro" id="IPR035952">
    <property type="entry name" value="Rhomboid-like_sf"/>
</dbReference>
<evidence type="ECO:0000313" key="10">
    <source>
        <dbReference type="EMBL" id="QDV07183.1"/>
    </source>
</evidence>
<dbReference type="InterPro" id="IPR011990">
    <property type="entry name" value="TPR-like_helical_dom_sf"/>
</dbReference>
<feature type="compositionally biased region" description="Basic and acidic residues" evidence="7">
    <location>
        <begin position="292"/>
        <end position="301"/>
    </location>
</feature>
<keyword evidence="10" id="KW-0645">Protease</keyword>
<dbReference type="Gene3D" id="1.25.40.10">
    <property type="entry name" value="Tetratricopeptide repeat domain"/>
    <property type="match status" value="1"/>
</dbReference>
<evidence type="ECO:0000259" key="9">
    <source>
        <dbReference type="Pfam" id="PF01694"/>
    </source>
</evidence>
<feature type="transmembrane region" description="Helical" evidence="8">
    <location>
        <begin position="81"/>
        <end position="98"/>
    </location>
</feature>
<keyword evidence="3 8" id="KW-0812">Transmembrane</keyword>
<dbReference type="GO" id="GO:0016020">
    <property type="term" value="C:membrane"/>
    <property type="evidence" value="ECO:0007669"/>
    <property type="project" value="UniProtKB-SubCell"/>
</dbReference>
<dbReference type="SUPFAM" id="SSF144091">
    <property type="entry name" value="Rhomboid-like"/>
    <property type="match status" value="1"/>
</dbReference>
<dbReference type="Gene3D" id="1.20.1540.10">
    <property type="entry name" value="Rhomboid-like"/>
    <property type="match status" value="1"/>
</dbReference>
<feature type="transmembrane region" description="Helical" evidence="8">
    <location>
        <begin position="48"/>
        <end position="69"/>
    </location>
</feature>
<keyword evidence="5 8" id="KW-1133">Transmembrane helix</keyword>
<protein>
    <submittedName>
        <fullName evidence="10">Rhomboid protease GlpG</fullName>
        <ecNumber evidence="10">3.4.21.105</ecNumber>
    </submittedName>
</protein>
<dbReference type="GO" id="GO:0004252">
    <property type="term" value="F:serine-type endopeptidase activity"/>
    <property type="evidence" value="ECO:0007669"/>
    <property type="project" value="InterPro"/>
</dbReference>
<gene>
    <name evidence="10" type="primary">glpG</name>
    <name evidence="10" type="ORF">Poly30_27020</name>
</gene>
<feature type="transmembrane region" description="Helical" evidence="8">
    <location>
        <begin position="144"/>
        <end position="163"/>
    </location>
</feature>
<comment type="subcellular location">
    <subcellularLocation>
        <location evidence="1">Membrane</location>
        <topology evidence="1">Multi-pass membrane protein</topology>
    </subcellularLocation>
</comment>
<evidence type="ECO:0000256" key="6">
    <source>
        <dbReference type="ARBA" id="ARBA00023136"/>
    </source>
</evidence>
<evidence type="ECO:0000256" key="4">
    <source>
        <dbReference type="ARBA" id="ARBA00022801"/>
    </source>
</evidence>
<dbReference type="PANTHER" id="PTHR43731:SF14">
    <property type="entry name" value="PRESENILIN-ASSOCIATED RHOMBOID-LIKE PROTEIN, MITOCHONDRIAL"/>
    <property type="match status" value="1"/>
</dbReference>
<feature type="transmembrane region" description="Helical" evidence="8">
    <location>
        <begin position="104"/>
        <end position="124"/>
    </location>
</feature>
<reference evidence="10 11" key="1">
    <citation type="submission" date="2019-02" db="EMBL/GenBank/DDBJ databases">
        <title>Deep-cultivation of Planctomycetes and their phenomic and genomic characterization uncovers novel biology.</title>
        <authorList>
            <person name="Wiegand S."/>
            <person name="Jogler M."/>
            <person name="Boedeker C."/>
            <person name="Pinto D."/>
            <person name="Vollmers J."/>
            <person name="Rivas-Marin E."/>
            <person name="Kohn T."/>
            <person name="Peeters S.H."/>
            <person name="Heuer A."/>
            <person name="Rast P."/>
            <person name="Oberbeckmann S."/>
            <person name="Bunk B."/>
            <person name="Jeske O."/>
            <person name="Meyerdierks A."/>
            <person name="Storesund J.E."/>
            <person name="Kallscheuer N."/>
            <person name="Luecker S."/>
            <person name="Lage O.M."/>
            <person name="Pohl T."/>
            <person name="Merkel B.J."/>
            <person name="Hornburger P."/>
            <person name="Mueller R.-W."/>
            <person name="Bruemmer F."/>
            <person name="Labrenz M."/>
            <person name="Spormann A.M."/>
            <person name="Op den Camp H."/>
            <person name="Overmann J."/>
            <person name="Amann R."/>
            <person name="Jetten M.S.M."/>
            <person name="Mascher T."/>
            <person name="Medema M.H."/>
            <person name="Devos D.P."/>
            <person name="Kaster A.-K."/>
            <person name="Ovreas L."/>
            <person name="Rohde M."/>
            <person name="Galperin M.Y."/>
            <person name="Jogler C."/>
        </authorList>
    </citation>
    <scope>NUCLEOTIDE SEQUENCE [LARGE SCALE GENOMIC DNA]</scope>
    <source>
        <strain evidence="10 11">Poly30</strain>
    </source>
</reference>
<dbReference type="PANTHER" id="PTHR43731">
    <property type="entry name" value="RHOMBOID PROTEASE"/>
    <property type="match status" value="1"/>
</dbReference>
<dbReference type="Proteomes" id="UP000320390">
    <property type="component" value="Chromosome"/>
</dbReference>
<accession>A0A518ESX7</accession>
<evidence type="ECO:0000256" key="8">
    <source>
        <dbReference type="SAM" id="Phobius"/>
    </source>
</evidence>
<name>A0A518ESX7_9BACT</name>
<dbReference type="EMBL" id="CP036434">
    <property type="protein sequence ID" value="QDV07183.1"/>
    <property type="molecule type" value="Genomic_DNA"/>
</dbReference>
<evidence type="ECO:0000313" key="11">
    <source>
        <dbReference type="Proteomes" id="UP000320390"/>
    </source>
</evidence>
<organism evidence="10 11">
    <name type="scientific">Saltatorellus ferox</name>
    <dbReference type="NCBI Taxonomy" id="2528018"/>
    <lineage>
        <taxon>Bacteria</taxon>
        <taxon>Pseudomonadati</taxon>
        <taxon>Planctomycetota</taxon>
        <taxon>Planctomycetia</taxon>
        <taxon>Planctomycetia incertae sedis</taxon>
        <taxon>Saltatorellus</taxon>
    </lineage>
</organism>
<evidence type="ECO:0000256" key="7">
    <source>
        <dbReference type="SAM" id="MobiDB-lite"/>
    </source>
</evidence>
<feature type="region of interest" description="Disordered" evidence="7">
    <location>
        <begin position="292"/>
        <end position="313"/>
    </location>
</feature>
<dbReference type="EC" id="3.4.21.105" evidence="10"/>
<dbReference type="Pfam" id="PF01694">
    <property type="entry name" value="Rhomboid"/>
    <property type="match status" value="1"/>
</dbReference>
<dbReference type="InterPro" id="IPR050925">
    <property type="entry name" value="Rhomboid_protease_S54"/>
</dbReference>
<evidence type="ECO:0000256" key="5">
    <source>
        <dbReference type="ARBA" id="ARBA00022989"/>
    </source>
</evidence>
<dbReference type="InterPro" id="IPR022764">
    <property type="entry name" value="Peptidase_S54_rhomboid_dom"/>
</dbReference>